<dbReference type="AlphaFoldDB" id="A0A5S9IKX0"/>
<evidence type="ECO:0000256" key="2">
    <source>
        <dbReference type="ARBA" id="ARBA00010869"/>
    </source>
</evidence>
<dbReference type="Pfam" id="PF00291">
    <property type="entry name" value="PALP"/>
    <property type="match status" value="1"/>
</dbReference>
<dbReference type="GO" id="GO:0030170">
    <property type="term" value="F:pyridoxal phosphate binding"/>
    <property type="evidence" value="ECO:0007669"/>
    <property type="project" value="TreeGrafter"/>
</dbReference>
<dbReference type="KEGG" id="uam:UABAM_01749"/>
<dbReference type="FunFam" id="3.40.50.1100:FF:000007">
    <property type="entry name" value="L-threonine dehydratase catabolic TdcB"/>
    <property type="match status" value="1"/>
</dbReference>
<dbReference type="Proteomes" id="UP000326354">
    <property type="component" value="Chromosome"/>
</dbReference>
<reference evidence="6 7" key="1">
    <citation type="submission" date="2019-08" db="EMBL/GenBank/DDBJ databases">
        <title>Complete genome sequence of Candidatus Uab amorphum.</title>
        <authorList>
            <person name="Shiratori T."/>
            <person name="Suzuki S."/>
            <person name="Kakizawa Y."/>
            <person name="Ishida K."/>
        </authorList>
    </citation>
    <scope>NUCLEOTIDE SEQUENCE [LARGE SCALE GENOMIC DNA]</scope>
    <source>
        <strain evidence="6 7">SRT547</strain>
    </source>
</reference>
<dbReference type="PANTHER" id="PTHR43050:SF1">
    <property type="entry name" value="SERINE RACEMASE"/>
    <property type="match status" value="1"/>
</dbReference>
<dbReference type="Gene3D" id="3.40.50.1100">
    <property type="match status" value="2"/>
</dbReference>
<keyword evidence="4" id="KW-0456">Lyase</keyword>
<name>A0A5S9IKX0_UABAM</name>
<dbReference type="InterPro" id="IPR036052">
    <property type="entry name" value="TrpB-like_PALP_sf"/>
</dbReference>
<keyword evidence="3" id="KW-0663">Pyridoxal phosphate</keyword>
<keyword evidence="7" id="KW-1185">Reference proteome</keyword>
<dbReference type="SUPFAM" id="SSF53686">
    <property type="entry name" value="Tryptophan synthase beta subunit-like PLP-dependent enzymes"/>
    <property type="match status" value="1"/>
</dbReference>
<dbReference type="CDD" id="cd01562">
    <property type="entry name" value="Thr-dehyd"/>
    <property type="match status" value="1"/>
</dbReference>
<dbReference type="InterPro" id="IPR001926">
    <property type="entry name" value="TrpB-like_PALP"/>
</dbReference>
<evidence type="ECO:0000313" key="6">
    <source>
        <dbReference type="EMBL" id="BBM83397.1"/>
    </source>
</evidence>
<dbReference type="EMBL" id="AP019860">
    <property type="protein sequence ID" value="BBM83397.1"/>
    <property type="molecule type" value="Genomic_DNA"/>
</dbReference>
<accession>A0A5S9IKX0</accession>
<dbReference type="GO" id="GO:0070179">
    <property type="term" value="P:D-serine biosynthetic process"/>
    <property type="evidence" value="ECO:0007669"/>
    <property type="project" value="TreeGrafter"/>
</dbReference>
<dbReference type="GO" id="GO:0030378">
    <property type="term" value="F:serine racemase activity"/>
    <property type="evidence" value="ECO:0007669"/>
    <property type="project" value="TreeGrafter"/>
</dbReference>
<feature type="domain" description="Tryptophan synthase beta chain-like PALP" evidence="5">
    <location>
        <begin position="18"/>
        <end position="300"/>
    </location>
</feature>
<gene>
    <name evidence="6" type="ORF">UABAM_01749</name>
</gene>
<evidence type="ECO:0000256" key="4">
    <source>
        <dbReference type="ARBA" id="ARBA00023239"/>
    </source>
</evidence>
<evidence type="ECO:0000256" key="3">
    <source>
        <dbReference type="ARBA" id="ARBA00022898"/>
    </source>
</evidence>
<dbReference type="GO" id="GO:0005524">
    <property type="term" value="F:ATP binding"/>
    <property type="evidence" value="ECO:0007669"/>
    <property type="project" value="TreeGrafter"/>
</dbReference>
<dbReference type="FunFam" id="3.40.50.1100:FF:000005">
    <property type="entry name" value="Threonine dehydratase catabolic"/>
    <property type="match status" value="1"/>
</dbReference>
<organism evidence="6 7">
    <name type="scientific">Uabimicrobium amorphum</name>
    <dbReference type="NCBI Taxonomy" id="2596890"/>
    <lineage>
        <taxon>Bacteria</taxon>
        <taxon>Pseudomonadati</taxon>
        <taxon>Planctomycetota</taxon>
        <taxon>Candidatus Uabimicrobiia</taxon>
        <taxon>Candidatus Uabimicrobiales</taxon>
        <taxon>Candidatus Uabimicrobiaceae</taxon>
        <taxon>Candidatus Uabimicrobium</taxon>
    </lineage>
</organism>
<sequence>MSVCFDNIKDASNVLRNVVHRTPVFTSQTLDKLTNNRVFFKCENLQKMGAFKIRGAYYAMSKVDNDHVLAYSSGNHAQAMALAGKLLGKHTVIIMPEDAPQVKLDATAGYGAEIITYNRDEVTREDLAQQIAKERNLTIIPPYDHVDIVAGQGTAAKELLEDVGDLDYLLVPCGGGGLLSGSAISSKALCKECKVIGVEPEQANDAEKSFATKKLHTVHNPQTIADGARTPSLGEVTFPLVLRYVDGMLSVSEEAITDSMHLLWERMKLVVEPTGALGLAALYENKLTVTGKKIGIIISGGNVTIRKSWFGM</sequence>
<evidence type="ECO:0000256" key="1">
    <source>
        <dbReference type="ARBA" id="ARBA00001933"/>
    </source>
</evidence>
<dbReference type="OrthoDB" id="9811476at2"/>
<dbReference type="RefSeq" id="WP_151967597.1">
    <property type="nucleotide sequence ID" value="NZ_AP019860.1"/>
</dbReference>
<comment type="cofactor">
    <cofactor evidence="1">
        <name>pyridoxal 5'-phosphate</name>
        <dbReference type="ChEBI" id="CHEBI:597326"/>
    </cofactor>
</comment>
<dbReference type="NCBIfam" id="NF005454">
    <property type="entry name" value="PRK07048.1"/>
    <property type="match status" value="1"/>
</dbReference>
<comment type="similarity">
    <text evidence="2">Belongs to the serine/threonine dehydratase family.</text>
</comment>
<dbReference type="GO" id="GO:0003941">
    <property type="term" value="F:L-serine ammonia-lyase activity"/>
    <property type="evidence" value="ECO:0007669"/>
    <property type="project" value="TreeGrafter"/>
</dbReference>
<evidence type="ECO:0000259" key="5">
    <source>
        <dbReference type="Pfam" id="PF00291"/>
    </source>
</evidence>
<dbReference type="GO" id="GO:0000287">
    <property type="term" value="F:magnesium ion binding"/>
    <property type="evidence" value="ECO:0007669"/>
    <property type="project" value="TreeGrafter"/>
</dbReference>
<protein>
    <submittedName>
        <fullName evidence="6">Serine/threonine dehydratase</fullName>
    </submittedName>
</protein>
<evidence type="ECO:0000313" key="7">
    <source>
        <dbReference type="Proteomes" id="UP000326354"/>
    </source>
</evidence>
<proteinExistence type="inferred from homology"/>
<dbReference type="PANTHER" id="PTHR43050">
    <property type="entry name" value="SERINE / THREONINE RACEMASE FAMILY MEMBER"/>
    <property type="match status" value="1"/>
</dbReference>
<dbReference type="GO" id="GO:0018114">
    <property type="term" value="F:threonine racemase activity"/>
    <property type="evidence" value="ECO:0007669"/>
    <property type="project" value="TreeGrafter"/>
</dbReference>